<proteinExistence type="predicted"/>
<evidence type="ECO:0000256" key="1">
    <source>
        <dbReference type="ARBA" id="ARBA00004651"/>
    </source>
</evidence>
<dbReference type="PIRSF" id="PIRSF006324">
    <property type="entry name" value="LeuE"/>
    <property type="match status" value="1"/>
</dbReference>
<dbReference type="Pfam" id="PF01810">
    <property type="entry name" value="LysE"/>
    <property type="match status" value="1"/>
</dbReference>
<dbReference type="InterPro" id="IPR001123">
    <property type="entry name" value="LeuE-type"/>
</dbReference>
<evidence type="ECO:0000256" key="6">
    <source>
        <dbReference type="SAM" id="Phobius"/>
    </source>
</evidence>
<sequence length="212" mass="22909">MLPAIDSLLTLALSSVLLSLAPGPDNIFVLTLSALYGRKSGFFVVLGLCTGLVVHTTLVAFGVAAIFQTSTTAFNGLKIIGAAYLLYLAWQAVKASQEDTSSKTAIPELGFSALYRRGIVMNLTNPKVSIFFLAFLPQFANPEAAAIAPQIFLFGFIFILATFIVFNFIALLSGSISHWFSRSTRAQSYLNKIAALVFFLLALSLIAPIFRQ</sequence>
<dbReference type="AlphaFoldDB" id="A0A5C8Z2M2"/>
<dbReference type="OrthoDB" id="9804822at2"/>
<keyword evidence="5 6" id="KW-0472">Membrane</keyword>
<feature type="transmembrane region" description="Helical" evidence="6">
    <location>
        <begin position="193"/>
        <end position="210"/>
    </location>
</feature>
<comment type="caution">
    <text evidence="7">The sequence shown here is derived from an EMBL/GenBank/DDBJ whole genome shotgun (WGS) entry which is preliminary data.</text>
</comment>
<dbReference type="PANTHER" id="PTHR30086:SF20">
    <property type="entry name" value="ARGININE EXPORTER PROTEIN ARGO-RELATED"/>
    <property type="match status" value="1"/>
</dbReference>
<evidence type="ECO:0000313" key="8">
    <source>
        <dbReference type="Proteomes" id="UP000321764"/>
    </source>
</evidence>
<protein>
    <submittedName>
        <fullName evidence="7">LysE family translocator</fullName>
    </submittedName>
</protein>
<evidence type="ECO:0000256" key="4">
    <source>
        <dbReference type="ARBA" id="ARBA00022989"/>
    </source>
</evidence>
<gene>
    <name evidence="7" type="ORF">FME95_13340</name>
</gene>
<evidence type="ECO:0000313" key="7">
    <source>
        <dbReference type="EMBL" id="TXR51499.1"/>
    </source>
</evidence>
<feature type="transmembrane region" description="Helical" evidence="6">
    <location>
        <begin position="12"/>
        <end position="35"/>
    </location>
</feature>
<dbReference type="Proteomes" id="UP000321764">
    <property type="component" value="Unassembled WGS sequence"/>
</dbReference>
<accession>A0A5C8Z2M2</accession>
<reference evidence="7 8" key="1">
    <citation type="submission" date="2019-07" db="EMBL/GenBank/DDBJ databases">
        <title>Reinekea sp. strain SSH23 genome sequencing and assembly.</title>
        <authorList>
            <person name="Kim I."/>
        </authorList>
    </citation>
    <scope>NUCLEOTIDE SEQUENCE [LARGE SCALE GENOMIC DNA]</scope>
    <source>
        <strain evidence="7 8">SSH23</strain>
    </source>
</reference>
<comment type="subcellular location">
    <subcellularLocation>
        <location evidence="1">Cell membrane</location>
        <topology evidence="1">Multi-pass membrane protein</topology>
    </subcellularLocation>
</comment>
<evidence type="ECO:0000256" key="3">
    <source>
        <dbReference type="ARBA" id="ARBA00022692"/>
    </source>
</evidence>
<feature type="transmembrane region" description="Helical" evidence="6">
    <location>
        <begin position="151"/>
        <end position="172"/>
    </location>
</feature>
<feature type="transmembrane region" description="Helical" evidence="6">
    <location>
        <begin position="42"/>
        <end position="67"/>
    </location>
</feature>
<evidence type="ECO:0000256" key="5">
    <source>
        <dbReference type="ARBA" id="ARBA00023136"/>
    </source>
</evidence>
<evidence type="ECO:0000256" key="2">
    <source>
        <dbReference type="ARBA" id="ARBA00022475"/>
    </source>
</evidence>
<dbReference type="GO" id="GO:0005886">
    <property type="term" value="C:plasma membrane"/>
    <property type="evidence" value="ECO:0007669"/>
    <property type="project" value="UniProtKB-SubCell"/>
</dbReference>
<name>A0A5C8Z2M2_9GAMM</name>
<organism evidence="7 8">
    <name type="scientific">Reinekea thalattae</name>
    <dbReference type="NCBI Taxonomy" id="2593301"/>
    <lineage>
        <taxon>Bacteria</taxon>
        <taxon>Pseudomonadati</taxon>
        <taxon>Pseudomonadota</taxon>
        <taxon>Gammaproteobacteria</taxon>
        <taxon>Oceanospirillales</taxon>
        <taxon>Saccharospirillaceae</taxon>
        <taxon>Reinekea</taxon>
    </lineage>
</organism>
<feature type="transmembrane region" description="Helical" evidence="6">
    <location>
        <begin position="119"/>
        <end position="139"/>
    </location>
</feature>
<keyword evidence="2" id="KW-1003">Cell membrane</keyword>
<dbReference type="EMBL" id="VKAD01000003">
    <property type="protein sequence ID" value="TXR51499.1"/>
    <property type="molecule type" value="Genomic_DNA"/>
</dbReference>
<keyword evidence="4 6" id="KW-1133">Transmembrane helix</keyword>
<feature type="transmembrane region" description="Helical" evidence="6">
    <location>
        <begin position="73"/>
        <end position="93"/>
    </location>
</feature>
<dbReference type="PANTHER" id="PTHR30086">
    <property type="entry name" value="ARGININE EXPORTER PROTEIN ARGO"/>
    <property type="match status" value="1"/>
</dbReference>
<dbReference type="GO" id="GO:0015171">
    <property type="term" value="F:amino acid transmembrane transporter activity"/>
    <property type="evidence" value="ECO:0007669"/>
    <property type="project" value="TreeGrafter"/>
</dbReference>
<keyword evidence="8" id="KW-1185">Reference proteome</keyword>
<keyword evidence="3 6" id="KW-0812">Transmembrane</keyword>